<name>A0AAV5IP64_9ROSI</name>
<evidence type="ECO:0000313" key="1">
    <source>
        <dbReference type="EMBL" id="GKV00888.1"/>
    </source>
</evidence>
<dbReference type="Proteomes" id="UP001054252">
    <property type="component" value="Unassembled WGS sequence"/>
</dbReference>
<proteinExistence type="predicted"/>
<dbReference type="EMBL" id="BPVZ01000016">
    <property type="protein sequence ID" value="GKV00888.1"/>
    <property type="molecule type" value="Genomic_DNA"/>
</dbReference>
<organism evidence="1 2">
    <name type="scientific">Rubroshorea leprosula</name>
    <dbReference type="NCBI Taxonomy" id="152421"/>
    <lineage>
        <taxon>Eukaryota</taxon>
        <taxon>Viridiplantae</taxon>
        <taxon>Streptophyta</taxon>
        <taxon>Embryophyta</taxon>
        <taxon>Tracheophyta</taxon>
        <taxon>Spermatophyta</taxon>
        <taxon>Magnoliopsida</taxon>
        <taxon>eudicotyledons</taxon>
        <taxon>Gunneridae</taxon>
        <taxon>Pentapetalae</taxon>
        <taxon>rosids</taxon>
        <taxon>malvids</taxon>
        <taxon>Malvales</taxon>
        <taxon>Dipterocarpaceae</taxon>
        <taxon>Rubroshorea</taxon>
    </lineage>
</organism>
<dbReference type="AlphaFoldDB" id="A0AAV5IP64"/>
<comment type="caution">
    <text evidence="1">The sequence shown here is derived from an EMBL/GenBank/DDBJ whole genome shotgun (WGS) entry which is preliminary data.</text>
</comment>
<gene>
    <name evidence="1" type="ORF">SLEP1_g13499</name>
</gene>
<sequence length="62" mass="7177">MMYEGGRVIANVQQRICCVSEFVMGISKTKVLGVILIQMVYLNIQRYRTNGKEEKKFTNNMT</sequence>
<protein>
    <submittedName>
        <fullName evidence="1">Uncharacterized protein</fullName>
    </submittedName>
</protein>
<accession>A0AAV5IP64</accession>
<reference evidence="1 2" key="1">
    <citation type="journal article" date="2021" name="Commun. Biol.">
        <title>The genome of Shorea leprosula (Dipterocarpaceae) highlights the ecological relevance of drought in aseasonal tropical rainforests.</title>
        <authorList>
            <person name="Ng K.K.S."/>
            <person name="Kobayashi M.J."/>
            <person name="Fawcett J.A."/>
            <person name="Hatakeyama M."/>
            <person name="Paape T."/>
            <person name="Ng C.H."/>
            <person name="Ang C.C."/>
            <person name="Tnah L.H."/>
            <person name="Lee C.T."/>
            <person name="Nishiyama T."/>
            <person name="Sese J."/>
            <person name="O'Brien M.J."/>
            <person name="Copetti D."/>
            <person name="Mohd Noor M.I."/>
            <person name="Ong R.C."/>
            <person name="Putra M."/>
            <person name="Sireger I.Z."/>
            <person name="Indrioko S."/>
            <person name="Kosugi Y."/>
            <person name="Izuno A."/>
            <person name="Isagi Y."/>
            <person name="Lee S.L."/>
            <person name="Shimizu K.K."/>
        </authorList>
    </citation>
    <scope>NUCLEOTIDE SEQUENCE [LARGE SCALE GENOMIC DNA]</scope>
    <source>
        <strain evidence="1">214</strain>
    </source>
</reference>
<evidence type="ECO:0000313" key="2">
    <source>
        <dbReference type="Proteomes" id="UP001054252"/>
    </source>
</evidence>
<keyword evidence="2" id="KW-1185">Reference proteome</keyword>